<name>A0A1H8PTI3_9SPHI</name>
<evidence type="ECO:0000313" key="2">
    <source>
        <dbReference type="EMBL" id="SEO45235.1"/>
    </source>
</evidence>
<dbReference type="AlphaFoldDB" id="A0A1H8PTI3"/>
<dbReference type="OrthoDB" id="1049480at2"/>
<proteinExistence type="predicted"/>
<gene>
    <name evidence="2" type="ORF">SAMN05192574_108137</name>
</gene>
<keyword evidence="1" id="KW-1133">Transmembrane helix</keyword>
<evidence type="ECO:0008006" key="4">
    <source>
        <dbReference type="Google" id="ProtNLM"/>
    </source>
</evidence>
<feature type="transmembrane region" description="Helical" evidence="1">
    <location>
        <begin position="127"/>
        <end position="148"/>
    </location>
</feature>
<keyword evidence="3" id="KW-1185">Reference proteome</keyword>
<accession>A0A1H8PTI3</accession>
<dbReference type="EMBL" id="FOCL01000008">
    <property type="protein sequence ID" value="SEO45235.1"/>
    <property type="molecule type" value="Genomic_DNA"/>
</dbReference>
<sequence length="293" mass="33317">MKYIIELRRIRDFGEIINDTFTFLKQNFKPLFSSLLIICGFFVLMGTVTTAFSQISIYEGVGADSNQVSDYSSSGLNVGLGVIANGLVTVLSQFFVYLTSLCFVAVYLEKKEEKPTPQDVWNYFKHYFFRSLGSAFLLLILACLGLLFCVIPGIYLMNIFYLVLPIMVMENASFNYSFNKSFKLIKDYWWTVFGIMFVCSLIVSVCGSIASVPLALVSSLRPFVSMKYLSWPIMIFFSMLQNILMLTYTIPSIAIALCYFNLEERKDGTGILERIEMFGTHTDKADDLPAEQY</sequence>
<feature type="transmembrane region" description="Helical" evidence="1">
    <location>
        <begin position="154"/>
        <end position="176"/>
    </location>
</feature>
<dbReference type="Proteomes" id="UP000198942">
    <property type="component" value="Unassembled WGS sequence"/>
</dbReference>
<protein>
    <recommendedName>
        <fullName evidence="4">Membrane domain of glycerophosphoryl diester phosphodiesterase</fullName>
    </recommendedName>
</protein>
<keyword evidence="1" id="KW-0472">Membrane</keyword>
<evidence type="ECO:0000256" key="1">
    <source>
        <dbReference type="SAM" id="Phobius"/>
    </source>
</evidence>
<reference evidence="3" key="1">
    <citation type="submission" date="2016-10" db="EMBL/GenBank/DDBJ databases">
        <authorList>
            <person name="Varghese N."/>
            <person name="Submissions S."/>
        </authorList>
    </citation>
    <scope>NUCLEOTIDE SEQUENCE [LARGE SCALE GENOMIC DNA]</scope>
    <source>
        <strain evidence="3">Gh-48</strain>
    </source>
</reference>
<feature type="transmembrane region" description="Helical" evidence="1">
    <location>
        <begin position="35"/>
        <end position="58"/>
    </location>
</feature>
<dbReference type="STRING" id="551995.SAMN05192574_108137"/>
<keyword evidence="1" id="KW-0812">Transmembrane</keyword>
<evidence type="ECO:0000313" key="3">
    <source>
        <dbReference type="Proteomes" id="UP000198942"/>
    </source>
</evidence>
<organism evidence="2 3">
    <name type="scientific">Mucilaginibacter gossypiicola</name>
    <dbReference type="NCBI Taxonomy" id="551995"/>
    <lineage>
        <taxon>Bacteria</taxon>
        <taxon>Pseudomonadati</taxon>
        <taxon>Bacteroidota</taxon>
        <taxon>Sphingobacteriia</taxon>
        <taxon>Sphingobacteriales</taxon>
        <taxon>Sphingobacteriaceae</taxon>
        <taxon>Mucilaginibacter</taxon>
    </lineage>
</organism>
<feature type="transmembrane region" description="Helical" evidence="1">
    <location>
        <begin position="188"/>
        <end position="211"/>
    </location>
</feature>
<feature type="transmembrane region" description="Helical" evidence="1">
    <location>
        <begin position="231"/>
        <end position="260"/>
    </location>
</feature>
<dbReference type="RefSeq" id="WP_091215410.1">
    <property type="nucleotide sequence ID" value="NZ_FOCL01000008.1"/>
</dbReference>
<feature type="transmembrane region" description="Helical" evidence="1">
    <location>
        <begin position="78"/>
        <end position="106"/>
    </location>
</feature>